<dbReference type="AlphaFoldDB" id="A0A1J6IBD7"/>
<dbReference type="GO" id="GO:0031090">
    <property type="term" value="C:organelle membrane"/>
    <property type="evidence" value="ECO:0007669"/>
    <property type="project" value="UniProtKB-ARBA"/>
</dbReference>
<evidence type="ECO:0000313" key="8">
    <source>
        <dbReference type="EMBL" id="OIS97839.1"/>
    </source>
</evidence>
<evidence type="ECO:0000256" key="4">
    <source>
        <dbReference type="ARBA" id="ARBA00022989"/>
    </source>
</evidence>
<dbReference type="STRING" id="49451.A0A1J6IBD7"/>
<evidence type="ECO:0000256" key="5">
    <source>
        <dbReference type="ARBA" id="ARBA00023136"/>
    </source>
</evidence>
<feature type="transmembrane region" description="Helical" evidence="6">
    <location>
        <begin position="216"/>
        <end position="235"/>
    </location>
</feature>
<feature type="transmembrane region" description="Helical" evidence="6">
    <location>
        <begin position="80"/>
        <end position="106"/>
    </location>
</feature>
<name>A0A1J6IBD7_NICAT</name>
<dbReference type="OMA" id="VECTVRM"/>
<dbReference type="Gramene" id="OIS97839">
    <property type="protein sequence ID" value="OIS97839"/>
    <property type="gene ID" value="A4A49_52877"/>
</dbReference>
<protein>
    <recommendedName>
        <fullName evidence="7">Amino acid transporter transmembrane domain-containing protein</fullName>
    </recommendedName>
</protein>
<feature type="transmembrane region" description="Helical" evidence="6">
    <location>
        <begin position="165"/>
        <end position="185"/>
    </location>
</feature>
<dbReference type="InterPro" id="IPR013057">
    <property type="entry name" value="AA_transpt_TM"/>
</dbReference>
<organism evidence="8 9">
    <name type="scientific">Nicotiana attenuata</name>
    <name type="common">Coyote tobacco</name>
    <dbReference type="NCBI Taxonomy" id="49451"/>
    <lineage>
        <taxon>Eukaryota</taxon>
        <taxon>Viridiplantae</taxon>
        <taxon>Streptophyta</taxon>
        <taxon>Embryophyta</taxon>
        <taxon>Tracheophyta</taxon>
        <taxon>Spermatophyta</taxon>
        <taxon>Magnoliopsida</taxon>
        <taxon>eudicotyledons</taxon>
        <taxon>Gunneridae</taxon>
        <taxon>Pentapetalae</taxon>
        <taxon>asterids</taxon>
        <taxon>lamiids</taxon>
        <taxon>Solanales</taxon>
        <taxon>Solanaceae</taxon>
        <taxon>Nicotianoideae</taxon>
        <taxon>Nicotianeae</taxon>
        <taxon>Nicotiana</taxon>
    </lineage>
</organism>
<keyword evidence="2 6" id="KW-0812">Transmembrane</keyword>
<proteinExistence type="predicted"/>
<accession>A0A1J6IBD7</accession>
<reference evidence="8" key="1">
    <citation type="submission" date="2016-11" db="EMBL/GenBank/DDBJ databases">
        <title>The genome of Nicotiana attenuata.</title>
        <authorList>
            <person name="Xu S."/>
            <person name="Brockmoeller T."/>
            <person name="Gaquerel E."/>
            <person name="Navarro A."/>
            <person name="Kuhl H."/>
            <person name="Gase K."/>
            <person name="Ling Z."/>
            <person name="Zhou W."/>
            <person name="Kreitzer C."/>
            <person name="Stanke M."/>
            <person name="Tang H."/>
            <person name="Lyons E."/>
            <person name="Pandey P."/>
            <person name="Pandey S.P."/>
            <person name="Timmermann B."/>
            <person name="Baldwin I.T."/>
        </authorList>
    </citation>
    <scope>NUCLEOTIDE SEQUENCE [LARGE SCALE GENOMIC DNA]</scope>
    <source>
        <strain evidence="8">UT</strain>
    </source>
</reference>
<dbReference type="EMBL" id="MJEQ01037192">
    <property type="protein sequence ID" value="OIS97839.1"/>
    <property type="molecule type" value="Genomic_DNA"/>
</dbReference>
<keyword evidence="4 6" id="KW-1133">Transmembrane helix</keyword>
<evidence type="ECO:0000256" key="2">
    <source>
        <dbReference type="ARBA" id="ARBA00022692"/>
    </source>
</evidence>
<evidence type="ECO:0000259" key="7">
    <source>
        <dbReference type="Pfam" id="PF01490"/>
    </source>
</evidence>
<dbReference type="Pfam" id="PF01490">
    <property type="entry name" value="Aa_trans"/>
    <property type="match status" value="1"/>
</dbReference>
<evidence type="ECO:0000256" key="1">
    <source>
        <dbReference type="ARBA" id="ARBA00004141"/>
    </source>
</evidence>
<dbReference type="PANTHER" id="PTHR22950">
    <property type="entry name" value="AMINO ACID TRANSPORTER"/>
    <property type="match status" value="1"/>
</dbReference>
<dbReference type="Proteomes" id="UP000187609">
    <property type="component" value="Unassembled WGS sequence"/>
</dbReference>
<comment type="caution">
    <text evidence="8">The sequence shown here is derived from an EMBL/GenBank/DDBJ whole genome shotgun (WGS) entry which is preliminary data.</text>
</comment>
<feature type="transmembrane region" description="Helical" evidence="6">
    <location>
        <begin position="126"/>
        <end position="144"/>
    </location>
</feature>
<keyword evidence="5 6" id="KW-0472">Membrane</keyword>
<dbReference type="GO" id="GO:0015179">
    <property type="term" value="F:L-amino acid transmembrane transporter activity"/>
    <property type="evidence" value="ECO:0007669"/>
    <property type="project" value="TreeGrafter"/>
</dbReference>
<keyword evidence="3" id="KW-0813">Transport</keyword>
<keyword evidence="9" id="KW-1185">Reference proteome</keyword>
<keyword evidence="3" id="KW-0029">Amino-acid transport</keyword>
<feature type="domain" description="Amino acid transporter transmembrane" evidence="7">
    <location>
        <begin position="53"/>
        <end position="271"/>
    </location>
</feature>
<feature type="transmembrane region" description="Helical" evidence="6">
    <location>
        <begin position="52"/>
        <end position="73"/>
    </location>
</feature>
<evidence type="ECO:0000256" key="6">
    <source>
        <dbReference type="SAM" id="Phobius"/>
    </source>
</evidence>
<comment type="subcellular location">
    <subcellularLocation>
        <location evidence="1">Membrane</location>
        <topology evidence="1">Multi-pass membrane protein</topology>
    </subcellularLocation>
</comment>
<gene>
    <name evidence="8" type="ORF">A4A49_52877</name>
</gene>
<evidence type="ECO:0000313" key="9">
    <source>
        <dbReference type="Proteomes" id="UP000187609"/>
    </source>
</evidence>
<feature type="transmembrane region" description="Helical" evidence="6">
    <location>
        <begin position="255"/>
        <end position="276"/>
    </location>
</feature>
<dbReference type="PANTHER" id="PTHR22950:SF613">
    <property type="entry name" value="SODIUM-COUPLED NEUTRAL AMINO ACID TRANSPORTER 6 ISOFORM X1-RELATED"/>
    <property type="match status" value="1"/>
</dbReference>
<evidence type="ECO:0000256" key="3">
    <source>
        <dbReference type="ARBA" id="ARBA00022970"/>
    </source>
</evidence>
<sequence>MILSFMLVYDMNQEMSGVIVEDQKQQQEMKGDVLSGIGEHLGILQELFGIQWWNSCYLSILFTLLFVVLPLVLYRRVESLWFSSAVAILLAIVFVGICTVMAVIAIAEGQIVRPRMLPELNSTSSFFNLFTAIPVIVTAFAFHFNVHPIGIELGKPGAMTTAVKISLVICAAIYFSIGIFGYLLFGDSINADILVNFGKSSGNVAISPTLNDVVRLSYALHLMLVFPLLNFSLRANIDELIFPKKEHLATDTKRFMYLTLILLALSYLVAIANVVIA</sequence>